<dbReference type="GO" id="GO:0016272">
    <property type="term" value="C:prefoldin complex"/>
    <property type="evidence" value="ECO:0007669"/>
    <property type="project" value="InterPro"/>
</dbReference>
<protein>
    <recommendedName>
        <fullName evidence="6">Prefoldin subunit 2</fullName>
    </recommendedName>
</protein>
<comment type="caution">
    <text evidence="4">The sequence shown here is derived from an EMBL/GenBank/DDBJ whole genome shotgun (WGS) entry which is preliminary data.</text>
</comment>
<dbReference type="EMBL" id="JABELV010000175">
    <property type="protein sequence ID" value="KAG7528619.1"/>
    <property type="molecule type" value="Genomic_DNA"/>
</dbReference>
<dbReference type="AlphaFoldDB" id="A0A8K0JI03"/>
<gene>
    <name evidence="4" type="ORF">FFLO_06042</name>
</gene>
<dbReference type="Proteomes" id="UP000812966">
    <property type="component" value="Unassembled WGS sequence"/>
</dbReference>
<dbReference type="InterPro" id="IPR027235">
    <property type="entry name" value="PFD2"/>
</dbReference>
<dbReference type="SUPFAM" id="SSF46579">
    <property type="entry name" value="Prefoldin"/>
    <property type="match status" value="1"/>
</dbReference>
<dbReference type="GO" id="GO:0051082">
    <property type="term" value="F:unfolded protein binding"/>
    <property type="evidence" value="ECO:0007669"/>
    <property type="project" value="InterPro"/>
</dbReference>
<dbReference type="GO" id="GO:0006457">
    <property type="term" value="P:protein folding"/>
    <property type="evidence" value="ECO:0007669"/>
    <property type="project" value="InterPro"/>
</dbReference>
<keyword evidence="2" id="KW-0143">Chaperone</keyword>
<evidence type="ECO:0000313" key="4">
    <source>
        <dbReference type="EMBL" id="KAG7528619.1"/>
    </source>
</evidence>
<feature type="coiled-coil region" evidence="3">
    <location>
        <begin position="88"/>
        <end position="115"/>
    </location>
</feature>
<evidence type="ECO:0000256" key="3">
    <source>
        <dbReference type="SAM" id="Coils"/>
    </source>
</evidence>
<keyword evidence="3" id="KW-0175">Coiled coil</keyword>
<reference evidence="4" key="1">
    <citation type="submission" date="2020-04" db="EMBL/GenBank/DDBJ databases">
        <title>Analysis of mating type loci in Filobasidium floriforme.</title>
        <authorList>
            <person name="Nowrousian M."/>
        </authorList>
    </citation>
    <scope>NUCLEOTIDE SEQUENCE</scope>
    <source>
        <strain evidence="4">CBS 6242</strain>
    </source>
</reference>
<dbReference type="InterPro" id="IPR002777">
    <property type="entry name" value="PFD_beta-like"/>
</dbReference>
<dbReference type="OrthoDB" id="29646at2759"/>
<dbReference type="Gene3D" id="1.10.287.370">
    <property type="match status" value="1"/>
</dbReference>
<evidence type="ECO:0000313" key="5">
    <source>
        <dbReference type="Proteomes" id="UP000812966"/>
    </source>
</evidence>
<dbReference type="InterPro" id="IPR009053">
    <property type="entry name" value="Prefoldin"/>
</dbReference>
<evidence type="ECO:0000256" key="2">
    <source>
        <dbReference type="ARBA" id="ARBA00023186"/>
    </source>
</evidence>
<evidence type="ECO:0000256" key="1">
    <source>
        <dbReference type="ARBA" id="ARBA00008045"/>
    </source>
</evidence>
<dbReference type="PANTHER" id="PTHR13303">
    <property type="entry name" value="PREFOLDIN SUBUNIT 2"/>
    <property type="match status" value="1"/>
</dbReference>
<proteinExistence type="inferred from homology"/>
<name>A0A8K0JI03_9TREE</name>
<dbReference type="CDD" id="cd23163">
    <property type="entry name" value="Prefoldin_2"/>
    <property type="match status" value="1"/>
</dbReference>
<evidence type="ECO:0008006" key="6">
    <source>
        <dbReference type="Google" id="ProtNLM"/>
    </source>
</evidence>
<dbReference type="Pfam" id="PF01920">
    <property type="entry name" value="Prefoldin_2"/>
    <property type="match status" value="1"/>
</dbReference>
<organism evidence="4 5">
    <name type="scientific">Filobasidium floriforme</name>
    <dbReference type="NCBI Taxonomy" id="5210"/>
    <lineage>
        <taxon>Eukaryota</taxon>
        <taxon>Fungi</taxon>
        <taxon>Dikarya</taxon>
        <taxon>Basidiomycota</taxon>
        <taxon>Agaricomycotina</taxon>
        <taxon>Tremellomycetes</taxon>
        <taxon>Filobasidiales</taxon>
        <taxon>Filobasidiaceae</taxon>
        <taxon>Filobasidium</taxon>
    </lineage>
</organism>
<accession>A0A8K0JI03</accession>
<sequence length="125" mass="14130">MSAKAPPKNAQPAPADVQARYTKYKNELTALAQKMGELEQEGEEHDLVLSTLTPLLKTEPTRKCFRLIGGVLVERTVSEVEPDLKGNLMGIQNALEQLVQTYKTKEDEFQRFQKDFNIQARDGRP</sequence>
<keyword evidence="5" id="KW-1185">Reference proteome</keyword>
<comment type="similarity">
    <text evidence="1">Belongs to the prefoldin subunit beta family.</text>
</comment>
<dbReference type="FunFam" id="1.10.287.370:FF:000002">
    <property type="entry name" value="Prefoldin subunit 2"/>
    <property type="match status" value="1"/>
</dbReference>